<evidence type="ECO:0000256" key="9">
    <source>
        <dbReference type="ARBA" id="ARBA00023136"/>
    </source>
</evidence>
<reference evidence="13 14" key="1">
    <citation type="submission" date="2017-03" db="EMBL/GenBank/DDBJ databases">
        <title>Genome Survey of Euroglyphus maynei.</title>
        <authorList>
            <person name="Arlian L.G."/>
            <person name="Morgan M.S."/>
            <person name="Rider S.D."/>
        </authorList>
    </citation>
    <scope>NUCLEOTIDE SEQUENCE [LARGE SCALE GENOMIC DNA]</scope>
    <source>
        <strain evidence="13">Arlian Lab</strain>
        <tissue evidence="13">Whole body</tissue>
    </source>
</reference>
<dbReference type="GO" id="GO:0016020">
    <property type="term" value="C:membrane"/>
    <property type="evidence" value="ECO:0007669"/>
    <property type="project" value="UniProtKB-SubCell"/>
</dbReference>
<keyword evidence="9" id="KW-0472">Membrane</keyword>
<evidence type="ECO:0000256" key="3">
    <source>
        <dbReference type="ARBA" id="ARBA00022448"/>
    </source>
</evidence>
<dbReference type="GO" id="GO:0005272">
    <property type="term" value="F:sodium channel activity"/>
    <property type="evidence" value="ECO:0007669"/>
    <property type="project" value="UniProtKB-KW"/>
</dbReference>
<evidence type="ECO:0000313" key="14">
    <source>
        <dbReference type="Proteomes" id="UP000194236"/>
    </source>
</evidence>
<proteinExistence type="inferred from homology"/>
<keyword evidence="10 12" id="KW-0739">Sodium transport</keyword>
<evidence type="ECO:0000256" key="7">
    <source>
        <dbReference type="ARBA" id="ARBA00023053"/>
    </source>
</evidence>
<evidence type="ECO:0000256" key="6">
    <source>
        <dbReference type="ARBA" id="ARBA00022989"/>
    </source>
</evidence>
<sequence length="201" mass="23951">MGHLAIHDENELPPIRNRNFIVYPESGKYLPLPYVTDCFNYEREKLDSMDVSESKIRVMSRDTCIMECLAKQTINLCKCWPPELPFIVMNHNDSSNHLKWCSWRDGTNIFVGNSTKKRNWFRFCFANHEKQCKNLCKVECKSDSYEVMRQSVSWPSKERIDHSEKYDMTLRECCTLISIRFWSSEQSIQDYQPKYEINSYL</sequence>
<keyword evidence="7" id="KW-0915">Sodium</keyword>
<evidence type="ECO:0000256" key="4">
    <source>
        <dbReference type="ARBA" id="ARBA00022461"/>
    </source>
</evidence>
<gene>
    <name evidence="13" type="ORF">BLA29_007679</name>
</gene>
<dbReference type="InterPro" id="IPR001873">
    <property type="entry name" value="ENaC"/>
</dbReference>
<evidence type="ECO:0000256" key="8">
    <source>
        <dbReference type="ARBA" id="ARBA00023065"/>
    </source>
</evidence>
<comment type="subcellular location">
    <subcellularLocation>
        <location evidence="1">Membrane</location>
        <topology evidence="1">Multi-pass membrane protein</topology>
    </subcellularLocation>
</comment>
<dbReference type="EMBL" id="MUJZ01059504">
    <property type="protein sequence ID" value="OTF71734.1"/>
    <property type="molecule type" value="Genomic_DNA"/>
</dbReference>
<evidence type="ECO:0000256" key="12">
    <source>
        <dbReference type="RuleBase" id="RU000679"/>
    </source>
</evidence>
<comment type="similarity">
    <text evidence="2 12">Belongs to the amiloride-sensitive sodium channel (TC 1.A.6) family.</text>
</comment>
<accession>A0A1Y3AV94</accession>
<dbReference type="Proteomes" id="UP000194236">
    <property type="component" value="Unassembled WGS sequence"/>
</dbReference>
<name>A0A1Y3AV94_EURMA</name>
<dbReference type="OrthoDB" id="6412422at2759"/>
<keyword evidence="3 12" id="KW-0813">Transport</keyword>
<evidence type="ECO:0000256" key="5">
    <source>
        <dbReference type="ARBA" id="ARBA00022692"/>
    </source>
</evidence>
<protein>
    <submittedName>
        <fullName evidence="13">Uncharacterized protein</fullName>
    </submittedName>
</protein>
<keyword evidence="11 12" id="KW-0407">Ion channel</keyword>
<dbReference type="Pfam" id="PF00858">
    <property type="entry name" value="ASC"/>
    <property type="match status" value="1"/>
</dbReference>
<dbReference type="AlphaFoldDB" id="A0A1Y3AV94"/>
<keyword evidence="4 12" id="KW-0894">Sodium channel</keyword>
<keyword evidence="14" id="KW-1185">Reference proteome</keyword>
<keyword evidence="8 12" id="KW-0406">Ion transport</keyword>
<evidence type="ECO:0000256" key="11">
    <source>
        <dbReference type="ARBA" id="ARBA00023303"/>
    </source>
</evidence>
<organism evidence="13 14">
    <name type="scientific">Euroglyphus maynei</name>
    <name type="common">Mayne's house dust mite</name>
    <dbReference type="NCBI Taxonomy" id="6958"/>
    <lineage>
        <taxon>Eukaryota</taxon>
        <taxon>Metazoa</taxon>
        <taxon>Ecdysozoa</taxon>
        <taxon>Arthropoda</taxon>
        <taxon>Chelicerata</taxon>
        <taxon>Arachnida</taxon>
        <taxon>Acari</taxon>
        <taxon>Acariformes</taxon>
        <taxon>Sarcoptiformes</taxon>
        <taxon>Astigmata</taxon>
        <taxon>Psoroptidia</taxon>
        <taxon>Analgoidea</taxon>
        <taxon>Pyroglyphidae</taxon>
        <taxon>Pyroglyphinae</taxon>
        <taxon>Euroglyphus</taxon>
    </lineage>
</organism>
<keyword evidence="5 12" id="KW-0812">Transmembrane</keyword>
<evidence type="ECO:0000256" key="10">
    <source>
        <dbReference type="ARBA" id="ARBA00023201"/>
    </source>
</evidence>
<evidence type="ECO:0000256" key="1">
    <source>
        <dbReference type="ARBA" id="ARBA00004141"/>
    </source>
</evidence>
<evidence type="ECO:0000256" key="2">
    <source>
        <dbReference type="ARBA" id="ARBA00007193"/>
    </source>
</evidence>
<comment type="caution">
    <text evidence="13">The sequence shown here is derived from an EMBL/GenBank/DDBJ whole genome shotgun (WGS) entry which is preliminary data.</text>
</comment>
<keyword evidence="6" id="KW-1133">Transmembrane helix</keyword>
<evidence type="ECO:0000313" key="13">
    <source>
        <dbReference type="EMBL" id="OTF71734.1"/>
    </source>
</evidence>